<dbReference type="InterPro" id="IPR005467">
    <property type="entry name" value="His_kinase_dom"/>
</dbReference>
<dbReference type="Proteomes" id="UP000235330">
    <property type="component" value="Unassembled WGS sequence"/>
</dbReference>
<accession>A0A2N7F683</accession>
<reference evidence="23" key="1">
    <citation type="submission" date="2016-07" db="EMBL/GenBank/DDBJ databases">
        <title>Nontailed viruses are major unrecognized killers of bacteria in the ocean.</title>
        <authorList>
            <person name="Kauffman K."/>
            <person name="Hussain F."/>
            <person name="Yang J."/>
            <person name="Arevalo P."/>
            <person name="Brown J."/>
            <person name="Cutler M."/>
            <person name="Kelly L."/>
            <person name="Polz M.F."/>
        </authorList>
    </citation>
    <scope>NUCLEOTIDE SEQUENCE [LARGE SCALE GENOMIC DNA]</scope>
    <source>
        <strain evidence="23">10N.261.55.E11</strain>
    </source>
</reference>
<dbReference type="CDD" id="cd17546">
    <property type="entry name" value="REC_hyHK_CKI1_RcsC-like"/>
    <property type="match status" value="1"/>
</dbReference>
<evidence type="ECO:0000256" key="16">
    <source>
        <dbReference type="PROSITE-ProRule" id="PRU00110"/>
    </source>
</evidence>
<dbReference type="GO" id="GO:0005524">
    <property type="term" value="F:ATP binding"/>
    <property type="evidence" value="ECO:0007669"/>
    <property type="project" value="UniProtKB-KW"/>
</dbReference>
<evidence type="ECO:0000256" key="18">
    <source>
        <dbReference type="SAM" id="Phobius"/>
    </source>
</evidence>
<dbReference type="InterPro" id="IPR036097">
    <property type="entry name" value="HisK_dim/P_sf"/>
</dbReference>
<dbReference type="InterPro" id="IPR003594">
    <property type="entry name" value="HATPase_dom"/>
</dbReference>
<dbReference type="InterPro" id="IPR036890">
    <property type="entry name" value="HATPase_C_sf"/>
</dbReference>
<dbReference type="SMART" id="SM00387">
    <property type="entry name" value="HATPase_c"/>
    <property type="match status" value="1"/>
</dbReference>
<evidence type="ECO:0000256" key="2">
    <source>
        <dbReference type="ARBA" id="ARBA00004429"/>
    </source>
</evidence>
<evidence type="ECO:0000256" key="9">
    <source>
        <dbReference type="ARBA" id="ARBA00022741"/>
    </source>
</evidence>
<dbReference type="PROSITE" id="PS50110">
    <property type="entry name" value="RESPONSE_REGULATORY"/>
    <property type="match status" value="1"/>
</dbReference>
<dbReference type="InterPro" id="IPR004358">
    <property type="entry name" value="Sig_transdc_His_kin-like_C"/>
</dbReference>
<feature type="domain" description="Histidine kinase" evidence="19">
    <location>
        <begin position="294"/>
        <end position="513"/>
    </location>
</feature>
<evidence type="ECO:0000256" key="14">
    <source>
        <dbReference type="ARBA" id="ARBA00023012"/>
    </source>
</evidence>
<dbReference type="CDD" id="cd16922">
    <property type="entry name" value="HATPase_EvgS-ArcB-TorS-like"/>
    <property type="match status" value="1"/>
</dbReference>
<feature type="modified residue" description="4-aspartylphosphate" evidence="17">
    <location>
        <position position="585"/>
    </location>
</feature>
<evidence type="ECO:0000256" key="12">
    <source>
        <dbReference type="ARBA" id="ARBA00022840"/>
    </source>
</evidence>
<evidence type="ECO:0000259" key="21">
    <source>
        <dbReference type="PROSITE" id="PS50894"/>
    </source>
</evidence>
<evidence type="ECO:0000256" key="1">
    <source>
        <dbReference type="ARBA" id="ARBA00000085"/>
    </source>
</evidence>
<dbReference type="FunFam" id="1.10.287.130:FF:000004">
    <property type="entry name" value="Ethylene receptor 1"/>
    <property type="match status" value="1"/>
</dbReference>
<dbReference type="RefSeq" id="WP_102517431.1">
    <property type="nucleotide sequence ID" value="NZ_CAWNSM010000085.1"/>
</dbReference>
<keyword evidence="10 22" id="KW-0418">Kinase</keyword>
<keyword evidence="15 18" id="KW-0472">Membrane</keyword>
<feature type="modified residue" description="Phosphohistidine" evidence="16">
    <location>
        <position position="744"/>
    </location>
</feature>
<feature type="domain" description="Response regulatory" evidence="20">
    <location>
        <begin position="536"/>
        <end position="651"/>
    </location>
</feature>
<dbReference type="SUPFAM" id="SSF47384">
    <property type="entry name" value="Homodimeric domain of signal transducing histidine kinase"/>
    <property type="match status" value="1"/>
</dbReference>
<dbReference type="PANTHER" id="PTHR43047:SF78">
    <property type="entry name" value="SENSORY_REGULATORY PROTEIN RPFC"/>
    <property type="match status" value="1"/>
</dbReference>
<feature type="domain" description="HPt" evidence="21">
    <location>
        <begin position="705"/>
        <end position="801"/>
    </location>
</feature>
<dbReference type="PROSITE" id="PS50894">
    <property type="entry name" value="HPT"/>
    <property type="match status" value="1"/>
</dbReference>
<organism evidence="22 23">
    <name type="scientific">Vibrio splendidus</name>
    <dbReference type="NCBI Taxonomy" id="29497"/>
    <lineage>
        <taxon>Bacteria</taxon>
        <taxon>Pseudomonadati</taxon>
        <taxon>Pseudomonadota</taxon>
        <taxon>Gammaproteobacteria</taxon>
        <taxon>Vibrionales</taxon>
        <taxon>Vibrionaceae</taxon>
        <taxon>Vibrio</taxon>
    </lineage>
</organism>
<evidence type="ECO:0000256" key="3">
    <source>
        <dbReference type="ARBA" id="ARBA00012438"/>
    </source>
</evidence>
<evidence type="ECO:0000256" key="5">
    <source>
        <dbReference type="ARBA" id="ARBA00022519"/>
    </source>
</evidence>
<evidence type="ECO:0000256" key="13">
    <source>
        <dbReference type="ARBA" id="ARBA00022989"/>
    </source>
</evidence>
<comment type="subcellular location">
    <subcellularLocation>
        <location evidence="2">Cell inner membrane</location>
        <topology evidence="2">Multi-pass membrane protein</topology>
    </subcellularLocation>
</comment>
<comment type="catalytic activity">
    <reaction evidence="1">
        <text>ATP + protein L-histidine = ADP + protein N-phospho-L-histidine.</text>
        <dbReference type="EC" id="2.7.13.3"/>
    </reaction>
</comment>
<dbReference type="SUPFAM" id="SSF52172">
    <property type="entry name" value="CheY-like"/>
    <property type="match status" value="1"/>
</dbReference>
<keyword evidence="13 18" id="KW-1133">Transmembrane helix</keyword>
<evidence type="ECO:0000313" key="22">
    <source>
        <dbReference type="EMBL" id="PMJ61160.1"/>
    </source>
</evidence>
<gene>
    <name evidence="22" type="ORF">BCU17_08410</name>
</gene>
<keyword evidence="9" id="KW-0547">Nucleotide-binding</keyword>
<dbReference type="PANTHER" id="PTHR43047">
    <property type="entry name" value="TWO-COMPONENT HISTIDINE PROTEIN KINASE"/>
    <property type="match status" value="1"/>
</dbReference>
<evidence type="ECO:0000256" key="6">
    <source>
        <dbReference type="ARBA" id="ARBA00022553"/>
    </source>
</evidence>
<evidence type="ECO:0000259" key="19">
    <source>
        <dbReference type="PROSITE" id="PS50109"/>
    </source>
</evidence>
<dbReference type="PRINTS" id="PR00344">
    <property type="entry name" value="BCTRLSENSOR"/>
</dbReference>
<keyword evidence="4" id="KW-1003">Cell membrane</keyword>
<dbReference type="InterPro" id="IPR003661">
    <property type="entry name" value="HisK_dim/P_dom"/>
</dbReference>
<evidence type="ECO:0000256" key="11">
    <source>
        <dbReference type="ARBA" id="ARBA00022801"/>
    </source>
</evidence>
<dbReference type="CDD" id="cd00082">
    <property type="entry name" value="HisKA"/>
    <property type="match status" value="1"/>
</dbReference>
<evidence type="ECO:0000256" key="15">
    <source>
        <dbReference type="ARBA" id="ARBA00023136"/>
    </source>
</evidence>
<dbReference type="PROSITE" id="PS50109">
    <property type="entry name" value="HIS_KIN"/>
    <property type="match status" value="1"/>
</dbReference>
<dbReference type="FunFam" id="3.30.565.10:FF:000010">
    <property type="entry name" value="Sensor histidine kinase RcsC"/>
    <property type="match status" value="1"/>
</dbReference>
<dbReference type="Pfam" id="PF00072">
    <property type="entry name" value="Response_reg"/>
    <property type="match status" value="1"/>
</dbReference>
<evidence type="ECO:0000256" key="8">
    <source>
        <dbReference type="ARBA" id="ARBA00022692"/>
    </source>
</evidence>
<keyword evidence="14" id="KW-0902">Two-component regulatory system</keyword>
<feature type="transmembrane region" description="Helical" evidence="18">
    <location>
        <begin position="240"/>
        <end position="265"/>
    </location>
</feature>
<dbReference type="Gene3D" id="3.40.50.2300">
    <property type="match status" value="1"/>
</dbReference>
<keyword evidence="5" id="KW-0997">Cell inner membrane</keyword>
<dbReference type="GO" id="GO:0016787">
    <property type="term" value="F:hydrolase activity"/>
    <property type="evidence" value="ECO:0007669"/>
    <property type="project" value="UniProtKB-KW"/>
</dbReference>
<evidence type="ECO:0000256" key="10">
    <source>
        <dbReference type="ARBA" id="ARBA00022777"/>
    </source>
</evidence>
<dbReference type="Gene3D" id="1.10.287.130">
    <property type="match status" value="1"/>
</dbReference>
<sequence length="808" mass="90209">MNKIRLIFLFFISLFVGLVSLIILTYSEYGKVSEYGDSVRELGHEVLEMRDQVTNAALVGISNPYQMSADLVNLEIDLQELKANYQGKSIHSTFFQDLQTTQLLERFHNASTLNVDTLDKLVGLSVARQFILQSLTLQLIDSHSANNRETASEHDSGKLNALSTPDINIQSELLASVLFSGIQIQPQEISSKLANLSNTFTELNQQQSQLLSQVLSIHSMEYIEQIEHGFNDLQDQLESIIVKLVITLALLTFALSFAIFIFRIFELNRNNLAYQQAADKAEKANEAKSLFLATMSHELRTPMNGVLGIAQIIKEDLQSADTRKQAQIIIDSGQHLVTILNDILDFSKVEQGKIELEYSPFSVIEVVIHLDKTLTPLAEDKGLAFIIKDNIPTNIQLVGDPARTRQILFNLVGNAVKFTASGKVEIEFSIAPTTPPSVNILVTDTGIGIAADKLDSIFTAFEQAELSTTRKFGGTGLGLSIVKQLVELMGGTITVTSQPNLGTRFAISLPLEMNELEEKVVVHTSTKTNKTFDNFSVLLVEDNKINAMVIRKFCESINLTVENAYDGLQALDKLASNQYDLIIMDNHMPNMSGIEAIQKIRNELKLTTVVFACTADVFKEAHDEFIMSGADFVLTKPLQKNSLQNAINEFHHQFEVNRHKLANAHNLLTKDESNITMLTRHPKSKLPLTEEELSCSQILAQDDLKSDEKLKCLTSLVDELENEIDELIELFSSAQPDDLNKTLHAVISIASKFEMTEVLELATFAEQIAERHVMPEAELLQQLINRLMVNSHQATRLINKLNQQRKTG</sequence>
<keyword evidence="7" id="KW-0808">Transferase</keyword>
<comment type="caution">
    <text evidence="22">The sequence shown here is derived from an EMBL/GenBank/DDBJ whole genome shotgun (WGS) entry which is preliminary data.</text>
</comment>
<dbReference type="InterPro" id="IPR011006">
    <property type="entry name" value="CheY-like_superfamily"/>
</dbReference>
<dbReference type="GO" id="GO:0005886">
    <property type="term" value="C:plasma membrane"/>
    <property type="evidence" value="ECO:0007669"/>
    <property type="project" value="UniProtKB-SubCell"/>
</dbReference>
<keyword evidence="12" id="KW-0067">ATP-binding</keyword>
<evidence type="ECO:0000256" key="17">
    <source>
        <dbReference type="PROSITE-ProRule" id="PRU00169"/>
    </source>
</evidence>
<dbReference type="SMART" id="SM00448">
    <property type="entry name" value="REC"/>
    <property type="match status" value="1"/>
</dbReference>
<name>A0A2N7F683_VIBSP</name>
<dbReference type="EMBL" id="MCWU01000085">
    <property type="protein sequence ID" value="PMJ61160.1"/>
    <property type="molecule type" value="Genomic_DNA"/>
</dbReference>
<protein>
    <recommendedName>
        <fullName evidence="3">histidine kinase</fullName>
        <ecNumber evidence="3">2.7.13.3</ecNumber>
    </recommendedName>
</protein>
<dbReference type="GO" id="GO:0000155">
    <property type="term" value="F:phosphorelay sensor kinase activity"/>
    <property type="evidence" value="ECO:0007669"/>
    <property type="project" value="InterPro"/>
</dbReference>
<evidence type="ECO:0000256" key="7">
    <source>
        <dbReference type="ARBA" id="ARBA00022679"/>
    </source>
</evidence>
<dbReference type="InterPro" id="IPR008207">
    <property type="entry name" value="Sig_transdc_His_kin_Hpt_dom"/>
</dbReference>
<dbReference type="Gene3D" id="3.30.565.10">
    <property type="entry name" value="Histidine kinase-like ATPase, C-terminal domain"/>
    <property type="match status" value="1"/>
</dbReference>
<evidence type="ECO:0000256" key="4">
    <source>
        <dbReference type="ARBA" id="ARBA00022475"/>
    </source>
</evidence>
<dbReference type="EC" id="2.7.13.3" evidence="3"/>
<proteinExistence type="predicted"/>
<dbReference type="SUPFAM" id="SSF47226">
    <property type="entry name" value="Histidine-containing phosphotransfer domain, HPT domain"/>
    <property type="match status" value="1"/>
</dbReference>
<keyword evidence="11" id="KW-0378">Hydrolase</keyword>
<dbReference type="SUPFAM" id="SSF55874">
    <property type="entry name" value="ATPase domain of HSP90 chaperone/DNA topoisomerase II/histidine kinase"/>
    <property type="match status" value="1"/>
</dbReference>
<dbReference type="InterPro" id="IPR001789">
    <property type="entry name" value="Sig_transdc_resp-reg_receiver"/>
</dbReference>
<keyword evidence="8 18" id="KW-0812">Transmembrane</keyword>
<dbReference type="Pfam" id="PF02518">
    <property type="entry name" value="HATPase_c"/>
    <property type="match status" value="1"/>
</dbReference>
<dbReference type="InterPro" id="IPR036641">
    <property type="entry name" value="HPT_dom_sf"/>
</dbReference>
<evidence type="ECO:0000259" key="20">
    <source>
        <dbReference type="PROSITE" id="PS50110"/>
    </source>
</evidence>
<dbReference type="Pfam" id="PF00512">
    <property type="entry name" value="HisKA"/>
    <property type="match status" value="1"/>
</dbReference>
<feature type="transmembrane region" description="Helical" evidence="18">
    <location>
        <begin position="6"/>
        <end position="26"/>
    </location>
</feature>
<keyword evidence="6 17" id="KW-0597">Phosphoprotein</keyword>
<dbReference type="AlphaFoldDB" id="A0A2N7F683"/>
<dbReference type="SMART" id="SM00388">
    <property type="entry name" value="HisKA"/>
    <property type="match status" value="1"/>
</dbReference>
<evidence type="ECO:0000313" key="23">
    <source>
        <dbReference type="Proteomes" id="UP000235330"/>
    </source>
</evidence>